<dbReference type="Proteomes" id="UP001501570">
    <property type="component" value="Unassembled WGS sequence"/>
</dbReference>
<dbReference type="Gene3D" id="3.40.430.10">
    <property type="entry name" value="Dihydrofolate Reductase, subunit A"/>
    <property type="match status" value="1"/>
</dbReference>
<evidence type="ECO:0000313" key="2">
    <source>
        <dbReference type="EMBL" id="GAA5180303.1"/>
    </source>
</evidence>
<dbReference type="RefSeq" id="WP_345626896.1">
    <property type="nucleotide sequence ID" value="NZ_BAABJQ010000003.1"/>
</dbReference>
<keyword evidence="3" id="KW-1185">Reference proteome</keyword>
<gene>
    <name evidence="2" type="ORF">GCM10023322_12300</name>
</gene>
<dbReference type="EMBL" id="BAABJQ010000003">
    <property type="protein sequence ID" value="GAA5180303.1"/>
    <property type="molecule type" value="Genomic_DNA"/>
</dbReference>
<reference evidence="3" key="1">
    <citation type="journal article" date="2019" name="Int. J. Syst. Evol. Microbiol.">
        <title>The Global Catalogue of Microorganisms (GCM) 10K type strain sequencing project: providing services to taxonomists for standard genome sequencing and annotation.</title>
        <authorList>
            <consortium name="The Broad Institute Genomics Platform"/>
            <consortium name="The Broad Institute Genome Sequencing Center for Infectious Disease"/>
            <person name="Wu L."/>
            <person name="Ma J."/>
        </authorList>
    </citation>
    <scope>NUCLEOTIDE SEQUENCE [LARGE SCALE GENOMIC DNA]</scope>
    <source>
        <strain evidence="3">JCM 18304</strain>
    </source>
</reference>
<comment type="caution">
    <text evidence="2">The sequence shown here is derived from an EMBL/GenBank/DDBJ whole genome shotgun (WGS) entry which is preliminary data.</text>
</comment>
<dbReference type="InterPro" id="IPR002734">
    <property type="entry name" value="RibDG_C"/>
</dbReference>
<sequence length="200" mass="21472">MKLTVQTFLTLDGVMQSPGKPEEDPRGGFTHGGWQFPLVDDDTVRIITGAMANADALLLGRTTYEIFAGHWPHVTDEGDAIAARLNAMPKYVVSTTLNSLGWHNSTLIRDNLAGGIAELKAQPGNEVQVHGSGKLAASLLAYDLVDEYRLWIHPVVLGSGQRLFTDAKPLGLRLTDVTTTGGGVIVASYRPTGAPRYGSF</sequence>
<evidence type="ECO:0000259" key="1">
    <source>
        <dbReference type="Pfam" id="PF01872"/>
    </source>
</evidence>
<dbReference type="PANTHER" id="PTHR38011:SF2">
    <property type="entry name" value="BIFUNCTIONAL DEAMINASE-REDUCTASE DOMAIN PROTEIN"/>
    <property type="match status" value="1"/>
</dbReference>
<dbReference type="InterPro" id="IPR024072">
    <property type="entry name" value="DHFR-like_dom_sf"/>
</dbReference>
<organism evidence="2 3">
    <name type="scientific">Rugosimonospora acidiphila</name>
    <dbReference type="NCBI Taxonomy" id="556531"/>
    <lineage>
        <taxon>Bacteria</taxon>
        <taxon>Bacillati</taxon>
        <taxon>Actinomycetota</taxon>
        <taxon>Actinomycetes</taxon>
        <taxon>Micromonosporales</taxon>
        <taxon>Micromonosporaceae</taxon>
        <taxon>Rugosimonospora</taxon>
    </lineage>
</organism>
<name>A0ABP9RLH9_9ACTN</name>
<dbReference type="InterPro" id="IPR050765">
    <property type="entry name" value="Riboflavin_Biosynth_HTPR"/>
</dbReference>
<feature type="domain" description="Bacterial bifunctional deaminase-reductase C-terminal" evidence="1">
    <location>
        <begin position="2"/>
        <end position="185"/>
    </location>
</feature>
<dbReference type="PANTHER" id="PTHR38011">
    <property type="entry name" value="DIHYDROFOLATE REDUCTASE FAMILY PROTEIN (AFU_ORTHOLOGUE AFUA_8G06820)"/>
    <property type="match status" value="1"/>
</dbReference>
<dbReference type="SUPFAM" id="SSF53597">
    <property type="entry name" value="Dihydrofolate reductase-like"/>
    <property type="match status" value="1"/>
</dbReference>
<accession>A0ABP9RLH9</accession>
<evidence type="ECO:0000313" key="3">
    <source>
        <dbReference type="Proteomes" id="UP001501570"/>
    </source>
</evidence>
<proteinExistence type="predicted"/>
<protein>
    <submittedName>
        <fullName evidence="2">Dihydrofolate reductase family protein</fullName>
    </submittedName>
</protein>
<dbReference type="Pfam" id="PF01872">
    <property type="entry name" value="RibD_C"/>
    <property type="match status" value="1"/>
</dbReference>